<feature type="non-terminal residue" evidence="1">
    <location>
        <position position="171"/>
    </location>
</feature>
<dbReference type="PANTHER" id="PTHR31480">
    <property type="entry name" value="BIFUNCTIONAL LYCOPENE CYCLASE/PHYTOENE SYNTHASE"/>
    <property type="match status" value="1"/>
</dbReference>
<evidence type="ECO:0000313" key="1">
    <source>
        <dbReference type="EMBL" id="NVN32531.1"/>
    </source>
</evidence>
<name>A0A850NS70_9PROT</name>
<dbReference type="Gene3D" id="1.10.600.10">
    <property type="entry name" value="Farnesyl Diphosphate Synthase"/>
    <property type="match status" value="1"/>
</dbReference>
<organism evidence="1 2">
    <name type="scientific">Endobacter medicaginis</name>
    <dbReference type="NCBI Taxonomy" id="1181271"/>
    <lineage>
        <taxon>Bacteria</taxon>
        <taxon>Pseudomonadati</taxon>
        <taxon>Pseudomonadota</taxon>
        <taxon>Alphaproteobacteria</taxon>
        <taxon>Acetobacterales</taxon>
        <taxon>Acetobacteraceae</taxon>
        <taxon>Endobacter</taxon>
    </lineage>
</organism>
<feature type="non-terminal residue" evidence="1">
    <location>
        <position position="1"/>
    </location>
</feature>
<dbReference type="SUPFAM" id="SSF48576">
    <property type="entry name" value="Terpenoid synthases"/>
    <property type="match status" value="1"/>
</dbReference>
<dbReference type="InterPro" id="IPR002060">
    <property type="entry name" value="Squ/phyt_synthse"/>
</dbReference>
<dbReference type="InterPro" id="IPR008949">
    <property type="entry name" value="Isoprenoid_synthase_dom_sf"/>
</dbReference>
<dbReference type="Proteomes" id="UP000565205">
    <property type="component" value="Unassembled WGS sequence"/>
</dbReference>
<dbReference type="GO" id="GO:0016765">
    <property type="term" value="F:transferase activity, transferring alkyl or aryl (other than methyl) groups"/>
    <property type="evidence" value="ECO:0007669"/>
    <property type="project" value="UniProtKB-ARBA"/>
</dbReference>
<evidence type="ECO:0000313" key="2">
    <source>
        <dbReference type="Proteomes" id="UP000565205"/>
    </source>
</evidence>
<dbReference type="RefSeq" id="WP_176627362.1">
    <property type="nucleotide sequence ID" value="NZ_JABXXQ010000925.1"/>
</dbReference>
<dbReference type="EMBL" id="JABXXQ010000925">
    <property type="protein sequence ID" value="NVN32531.1"/>
    <property type="molecule type" value="Genomic_DNA"/>
</dbReference>
<proteinExistence type="predicted"/>
<comment type="caution">
    <text evidence="1">The sequence shown here is derived from an EMBL/GenBank/DDBJ whole genome shotgun (WGS) entry which is preliminary data.</text>
</comment>
<gene>
    <name evidence="1" type="ORF">HUK83_19570</name>
</gene>
<sequence length="171" mass="18856">GRRDAATAAALRRSLDETGVPVEHATDLIVAFIRDATTPRTPDMAALLDYCRYSAAPVGRYLLDLHGESRASWPASDALCASLQILNHLQDLKGDWRDLGRCYLPDDLMAAHGVRPDDVLEERASPGLRLVMDRLLDECDRLNAAAATLPGLIRDRRMRLEAATILALARR</sequence>
<dbReference type="AlphaFoldDB" id="A0A850NS70"/>
<accession>A0A850NS70</accession>
<reference evidence="1 2" key="1">
    <citation type="submission" date="2020-06" db="EMBL/GenBank/DDBJ databases">
        <title>Description of novel acetic acid bacteria.</title>
        <authorList>
            <person name="Sombolestani A."/>
        </authorList>
    </citation>
    <scope>NUCLEOTIDE SEQUENCE [LARGE SCALE GENOMIC DNA]</scope>
    <source>
        <strain evidence="1 2">LMG 26838</strain>
    </source>
</reference>
<dbReference type="Pfam" id="PF00494">
    <property type="entry name" value="SQS_PSY"/>
    <property type="match status" value="1"/>
</dbReference>
<protein>
    <submittedName>
        <fullName evidence="1">Squalene/phytoene synthase family protein</fullName>
    </submittedName>
</protein>